<protein>
    <submittedName>
        <fullName evidence="1">Uncharacterized protein</fullName>
    </submittedName>
</protein>
<comment type="caution">
    <text evidence="1">The sequence shown here is derived from an EMBL/GenBank/DDBJ whole genome shotgun (WGS) entry which is preliminary data.</text>
</comment>
<keyword evidence="2" id="KW-1185">Reference proteome</keyword>
<dbReference type="AlphaFoldDB" id="A0A562SS26"/>
<name>A0A562SS26_9BACT</name>
<dbReference type="Proteomes" id="UP000316167">
    <property type="component" value="Unassembled WGS sequence"/>
</dbReference>
<reference evidence="1 2" key="1">
    <citation type="journal article" date="2015" name="Stand. Genomic Sci.">
        <title>Genomic Encyclopedia of Bacterial and Archaeal Type Strains, Phase III: the genomes of soil and plant-associated and newly described type strains.</title>
        <authorList>
            <person name="Whitman W.B."/>
            <person name="Woyke T."/>
            <person name="Klenk H.P."/>
            <person name="Zhou Y."/>
            <person name="Lilburn T.G."/>
            <person name="Beck B.J."/>
            <person name="De Vos P."/>
            <person name="Vandamme P."/>
            <person name="Eisen J.A."/>
            <person name="Garrity G."/>
            <person name="Hugenholtz P."/>
            <person name="Kyrpides N.C."/>
        </authorList>
    </citation>
    <scope>NUCLEOTIDE SEQUENCE [LARGE SCALE GENOMIC DNA]</scope>
    <source>
        <strain evidence="1 2">CGMCC 1.7271</strain>
    </source>
</reference>
<sequence>MVAAKAQELYIFSNPASNIPAKALVAKVSTKTMRSYHNNEREFRFMPELQLGLSKNWMVTGNMSFSNMFFQSKQQFESARLYTKYRFYSNDEVHKHFRAAVYAAGAWSNNPLVYQELNLEGDNSGLQLGVVATQLVNKFAASAGVSYVRQLETKDKLNLGLQFSNHALQYNLSMGYLLFPLKYENYKQTNLNLYCEFLAQQNTDVKVGFIDIAPAVQLIFNSSTRFNVGARYQLTGNAHRMANRSVFISLEHYFLNALK</sequence>
<evidence type="ECO:0000313" key="1">
    <source>
        <dbReference type="EMBL" id="TWI83928.1"/>
    </source>
</evidence>
<gene>
    <name evidence="1" type="ORF">IQ13_2047</name>
</gene>
<proteinExistence type="predicted"/>
<dbReference type="EMBL" id="VLLE01000003">
    <property type="protein sequence ID" value="TWI83928.1"/>
    <property type="molecule type" value="Genomic_DNA"/>
</dbReference>
<evidence type="ECO:0000313" key="2">
    <source>
        <dbReference type="Proteomes" id="UP000316167"/>
    </source>
</evidence>
<organism evidence="1 2">
    <name type="scientific">Lacibacter cauensis</name>
    <dbReference type="NCBI Taxonomy" id="510947"/>
    <lineage>
        <taxon>Bacteria</taxon>
        <taxon>Pseudomonadati</taxon>
        <taxon>Bacteroidota</taxon>
        <taxon>Chitinophagia</taxon>
        <taxon>Chitinophagales</taxon>
        <taxon>Chitinophagaceae</taxon>
        <taxon>Lacibacter</taxon>
    </lineage>
</organism>
<accession>A0A562SS26</accession>